<organism evidence="1 2">
    <name type="scientific">Sorangium cellulosum</name>
    <name type="common">Polyangium cellulosum</name>
    <dbReference type="NCBI Taxonomy" id="56"/>
    <lineage>
        <taxon>Bacteria</taxon>
        <taxon>Pseudomonadati</taxon>
        <taxon>Myxococcota</taxon>
        <taxon>Polyangia</taxon>
        <taxon>Polyangiales</taxon>
        <taxon>Polyangiaceae</taxon>
        <taxon>Sorangium</taxon>
    </lineage>
</organism>
<dbReference type="AlphaFoldDB" id="A0A150RW51"/>
<dbReference type="EMBL" id="JEMB01001925">
    <property type="protein sequence ID" value="KYF84445.1"/>
    <property type="molecule type" value="Genomic_DNA"/>
</dbReference>
<protein>
    <recommendedName>
        <fullName evidence="3">N-acetyltransferase domain-containing protein</fullName>
    </recommendedName>
</protein>
<comment type="caution">
    <text evidence="1">The sequence shown here is derived from an EMBL/GenBank/DDBJ whole genome shotgun (WGS) entry which is preliminary data.</text>
</comment>
<dbReference type="SUPFAM" id="SSF55729">
    <property type="entry name" value="Acyl-CoA N-acyltransferases (Nat)"/>
    <property type="match status" value="1"/>
</dbReference>
<evidence type="ECO:0000313" key="1">
    <source>
        <dbReference type="EMBL" id="KYF84445.1"/>
    </source>
</evidence>
<accession>A0A150RW51</accession>
<evidence type="ECO:0000313" key="2">
    <source>
        <dbReference type="Proteomes" id="UP000075635"/>
    </source>
</evidence>
<dbReference type="Proteomes" id="UP000075635">
    <property type="component" value="Unassembled WGS sequence"/>
</dbReference>
<gene>
    <name evidence="1" type="ORF">BE17_49335</name>
</gene>
<dbReference type="Gene3D" id="3.40.630.30">
    <property type="match status" value="1"/>
</dbReference>
<reference evidence="1 2" key="1">
    <citation type="submission" date="2014-02" db="EMBL/GenBank/DDBJ databases">
        <title>The small core and large imbalanced accessory genome model reveals a collaborative survival strategy of Sorangium cellulosum strains in nature.</title>
        <authorList>
            <person name="Han K."/>
            <person name="Peng R."/>
            <person name="Blom J."/>
            <person name="Li Y.-Z."/>
        </authorList>
    </citation>
    <scope>NUCLEOTIDE SEQUENCE [LARGE SCALE GENOMIC DNA]</scope>
    <source>
        <strain evidence="1 2">So0011-07</strain>
    </source>
</reference>
<proteinExistence type="predicted"/>
<name>A0A150RW51_SORCE</name>
<dbReference type="InterPro" id="IPR016181">
    <property type="entry name" value="Acyl_CoA_acyltransferase"/>
</dbReference>
<evidence type="ECO:0008006" key="3">
    <source>
        <dbReference type="Google" id="ProtNLM"/>
    </source>
</evidence>
<sequence>MVKARQASIADIDGIMRVEDDWPEHQRASRETMLVRLQKFPQGFWVFEQEGEIIGTLTSCPTRYERGGRKGWKSWDEVTNHGNLPDIDMASANALYLVSGTLRREARGAQTYALLIETPVRLAEELGLDYVVAGAKIPGYDAYCRRRGEVDARDYAFMQLNGCLIDPFLEMYRGYGFTVPDRDHIVSDFYPDAPSRNYGAIVVRELKRAGSGGRATAGR</sequence>